<dbReference type="Pfam" id="PF00072">
    <property type="entry name" value="Response_reg"/>
    <property type="match status" value="1"/>
</dbReference>
<dbReference type="PROSITE" id="PS50110">
    <property type="entry name" value="RESPONSE_REGULATORY"/>
    <property type="match status" value="1"/>
</dbReference>
<reference evidence="5" key="1">
    <citation type="submission" date="2016-10" db="EMBL/GenBank/DDBJ databases">
        <authorList>
            <person name="Varghese N."/>
            <person name="Submissions S."/>
        </authorList>
    </citation>
    <scope>NUCLEOTIDE SEQUENCE [LARGE SCALE GENOMIC DNA]</scope>
    <source>
        <strain evidence="5">DSM 19315</strain>
    </source>
</reference>
<dbReference type="AlphaFoldDB" id="A0A1I2VC20"/>
<dbReference type="PANTHER" id="PTHR44591">
    <property type="entry name" value="STRESS RESPONSE REGULATOR PROTEIN 1"/>
    <property type="match status" value="1"/>
</dbReference>
<accession>A0A1I2VC20</accession>
<dbReference type="STRING" id="435880.SAMN04487988_10988"/>
<evidence type="ECO:0000313" key="4">
    <source>
        <dbReference type="EMBL" id="SFG85989.1"/>
    </source>
</evidence>
<feature type="modified residue" description="4-aspartylphosphate" evidence="2">
    <location>
        <position position="52"/>
    </location>
</feature>
<dbReference type="InterPro" id="IPR011006">
    <property type="entry name" value="CheY-like_superfamily"/>
</dbReference>
<evidence type="ECO:0000259" key="3">
    <source>
        <dbReference type="PROSITE" id="PS50110"/>
    </source>
</evidence>
<keyword evidence="5" id="KW-1185">Reference proteome</keyword>
<proteinExistence type="predicted"/>
<dbReference type="SMART" id="SM00448">
    <property type="entry name" value="REC"/>
    <property type="match status" value="1"/>
</dbReference>
<evidence type="ECO:0000256" key="2">
    <source>
        <dbReference type="PROSITE-ProRule" id="PRU00169"/>
    </source>
</evidence>
<name>A0A1I2VC20_9BACT</name>
<dbReference type="Proteomes" id="UP000199642">
    <property type="component" value="Unassembled WGS sequence"/>
</dbReference>
<dbReference type="CDD" id="cd17546">
    <property type="entry name" value="REC_hyHK_CKI1_RcsC-like"/>
    <property type="match status" value="1"/>
</dbReference>
<feature type="domain" description="Response regulatory" evidence="3">
    <location>
        <begin position="2"/>
        <end position="118"/>
    </location>
</feature>
<sequence length="123" mass="13732">MRVLVVDDNALHLLILRKIFEKSADTVVIANNGKEALDELRKNPGFNVILTDIMMPEMDGIEFLSEVKGNSITHSIPVIGFTAGDVDYYRQKTPIPFDTLVPKPIDFWELYNLAKAKATAGLN</sequence>
<dbReference type="RefSeq" id="WP_092792325.1">
    <property type="nucleotide sequence ID" value="NZ_FOPC01000009.1"/>
</dbReference>
<gene>
    <name evidence="4" type="ORF">SAMN04487988_10988</name>
</gene>
<dbReference type="SUPFAM" id="SSF52172">
    <property type="entry name" value="CheY-like"/>
    <property type="match status" value="1"/>
</dbReference>
<dbReference type="InterPro" id="IPR001789">
    <property type="entry name" value="Sig_transdc_resp-reg_receiver"/>
</dbReference>
<dbReference type="OrthoDB" id="7631574at2"/>
<protein>
    <submittedName>
        <fullName evidence="4">Response regulator receiver domain-containing protein</fullName>
    </submittedName>
</protein>
<evidence type="ECO:0000313" key="5">
    <source>
        <dbReference type="Proteomes" id="UP000199642"/>
    </source>
</evidence>
<dbReference type="EMBL" id="FOPC01000009">
    <property type="protein sequence ID" value="SFG85989.1"/>
    <property type="molecule type" value="Genomic_DNA"/>
</dbReference>
<organism evidence="4 5">
    <name type="scientific">Algoriphagus hitonicola</name>
    <dbReference type="NCBI Taxonomy" id="435880"/>
    <lineage>
        <taxon>Bacteria</taxon>
        <taxon>Pseudomonadati</taxon>
        <taxon>Bacteroidota</taxon>
        <taxon>Cytophagia</taxon>
        <taxon>Cytophagales</taxon>
        <taxon>Cyclobacteriaceae</taxon>
        <taxon>Algoriphagus</taxon>
    </lineage>
</organism>
<dbReference type="PANTHER" id="PTHR44591:SF3">
    <property type="entry name" value="RESPONSE REGULATORY DOMAIN-CONTAINING PROTEIN"/>
    <property type="match status" value="1"/>
</dbReference>
<dbReference type="Gene3D" id="3.40.50.2300">
    <property type="match status" value="1"/>
</dbReference>
<dbReference type="InterPro" id="IPR050595">
    <property type="entry name" value="Bact_response_regulator"/>
</dbReference>
<evidence type="ECO:0000256" key="1">
    <source>
        <dbReference type="ARBA" id="ARBA00022553"/>
    </source>
</evidence>
<keyword evidence="1 2" id="KW-0597">Phosphoprotein</keyword>
<dbReference type="GO" id="GO:0000160">
    <property type="term" value="P:phosphorelay signal transduction system"/>
    <property type="evidence" value="ECO:0007669"/>
    <property type="project" value="InterPro"/>
</dbReference>